<dbReference type="AlphaFoldDB" id="A0A7J6VNC4"/>
<accession>A0A7J6VNC4</accession>
<evidence type="ECO:0000313" key="1">
    <source>
        <dbReference type="EMBL" id="KAF5186261.1"/>
    </source>
</evidence>
<reference evidence="1 2" key="1">
    <citation type="submission" date="2020-06" db="EMBL/GenBank/DDBJ databases">
        <title>Transcriptomic and genomic resources for Thalictrum thalictroides and T. hernandezii: Facilitating candidate gene discovery in an emerging model plant lineage.</title>
        <authorList>
            <person name="Arias T."/>
            <person name="Riano-Pachon D.M."/>
            <person name="Di Stilio V.S."/>
        </authorList>
    </citation>
    <scope>NUCLEOTIDE SEQUENCE [LARGE SCALE GENOMIC DNA]</scope>
    <source>
        <strain evidence="2">cv. WT478/WT964</strain>
        <tissue evidence="1">Leaves</tissue>
    </source>
</reference>
<evidence type="ECO:0000313" key="2">
    <source>
        <dbReference type="Proteomes" id="UP000554482"/>
    </source>
</evidence>
<proteinExistence type="predicted"/>
<organism evidence="1 2">
    <name type="scientific">Thalictrum thalictroides</name>
    <name type="common">Rue-anemone</name>
    <name type="synonym">Anemone thalictroides</name>
    <dbReference type="NCBI Taxonomy" id="46969"/>
    <lineage>
        <taxon>Eukaryota</taxon>
        <taxon>Viridiplantae</taxon>
        <taxon>Streptophyta</taxon>
        <taxon>Embryophyta</taxon>
        <taxon>Tracheophyta</taxon>
        <taxon>Spermatophyta</taxon>
        <taxon>Magnoliopsida</taxon>
        <taxon>Ranunculales</taxon>
        <taxon>Ranunculaceae</taxon>
        <taxon>Thalictroideae</taxon>
        <taxon>Thalictrum</taxon>
    </lineage>
</organism>
<dbReference type="Proteomes" id="UP000554482">
    <property type="component" value="Unassembled WGS sequence"/>
</dbReference>
<feature type="non-terminal residue" evidence="1">
    <location>
        <position position="70"/>
    </location>
</feature>
<comment type="caution">
    <text evidence="1">The sequence shown here is derived from an EMBL/GenBank/DDBJ whole genome shotgun (WGS) entry which is preliminary data.</text>
</comment>
<protein>
    <submittedName>
        <fullName evidence="1">Uncharacterized protein</fullName>
    </submittedName>
</protein>
<sequence>MTKYYYKLVNLRRRGNQVHSIIIDGEESAEDDKIREHIVQFYEKLFHEDGSQRPEMDGMFFNSISQEQQQ</sequence>
<dbReference type="EMBL" id="JABWDY010029591">
    <property type="protein sequence ID" value="KAF5186261.1"/>
    <property type="molecule type" value="Genomic_DNA"/>
</dbReference>
<name>A0A7J6VNC4_THATH</name>
<keyword evidence="2" id="KW-1185">Reference proteome</keyword>
<gene>
    <name evidence="1" type="ORF">FRX31_024150</name>
</gene>